<dbReference type="EMBL" id="VLLK01000001">
    <property type="protein sequence ID" value="TWJ09462.1"/>
    <property type="molecule type" value="Genomic_DNA"/>
</dbReference>
<organism evidence="1 2">
    <name type="scientific">Altererythrobacter ishigakiensis</name>
    <dbReference type="NCBI Taxonomy" id="476157"/>
    <lineage>
        <taxon>Bacteria</taxon>
        <taxon>Pseudomonadati</taxon>
        <taxon>Pseudomonadota</taxon>
        <taxon>Alphaproteobacteria</taxon>
        <taxon>Sphingomonadales</taxon>
        <taxon>Erythrobacteraceae</taxon>
        <taxon>Altererythrobacter</taxon>
    </lineage>
</organism>
<accession>A0A562UUY2</accession>
<reference evidence="1 2" key="1">
    <citation type="submission" date="2019-07" db="EMBL/GenBank/DDBJ databases">
        <title>Genomic Encyclopedia of Archaeal and Bacterial Type Strains, Phase II (KMG-II): from individual species to whole genera.</title>
        <authorList>
            <person name="Goeker M."/>
        </authorList>
    </citation>
    <scope>NUCLEOTIDE SEQUENCE [LARGE SCALE GENOMIC DNA]</scope>
    <source>
        <strain evidence="1 2">ATCC BAA-2084</strain>
    </source>
</reference>
<proteinExistence type="predicted"/>
<evidence type="ECO:0000313" key="2">
    <source>
        <dbReference type="Proteomes" id="UP000320547"/>
    </source>
</evidence>
<gene>
    <name evidence="1" type="ORF">JN10_1097</name>
</gene>
<protein>
    <recommendedName>
        <fullName evidence="3">VOC domain-containing protein</fullName>
    </recommendedName>
</protein>
<sequence>MSSMQTLKFHHVGIPTDRKLPDEDHSPALKIHGSGYFDTPYGVEWHNFDPDNTLPDIIKSMPHVAFEVEDVHEAVDGKEVVFGPTSLVEHVTVAFIMDGGALIELLQFDRPEQDIWPHPTKFQI</sequence>
<dbReference type="AlphaFoldDB" id="A0A562UUY2"/>
<evidence type="ECO:0008006" key="3">
    <source>
        <dbReference type="Google" id="ProtNLM"/>
    </source>
</evidence>
<keyword evidence="2" id="KW-1185">Reference proteome</keyword>
<dbReference type="Proteomes" id="UP000320547">
    <property type="component" value="Unassembled WGS sequence"/>
</dbReference>
<dbReference type="SUPFAM" id="SSF54593">
    <property type="entry name" value="Glyoxalase/Bleomycin resistance protein/Dihydroxybiphenyl dioxygenase"/>
    <property type="match status" value="1"/>
</dbReference>
<dbReference type="InterPro" id="IPR029068">
    <property type="entry name" value="Glyas_Bleomycin-R_OHBP_Dase"/>
</dbReference>
<name>A0A562UUY2_9SPHN</name>
<evidence type="ECO:0000313" key="1">
    <source>
        <dbReference type="EMBL" id="TWJ09462.1"/>
    </source>
</evidence>
<comment type="caution">
    <text evidence="1">The sequence shown here is derived from an EMBL/GenBank/DDBJ whole genome shotgun (WGS) entry which is preliminary data.</text>
</comment>